<name>A0A8S5N217_9CAUD</name>
<protein>
    <submittedName>
        <fullName evidence="1">NTP-PPase-like protein</fullName>
    </submittedName>
</protein>
<sequence>MMTRNEFAYKAHKNAQEKGFWQERLSNEHYLMLVITEIAEVIEADRKNERADVDRYLYGIKARKNVEKSFRSDTDIYRFYQPKNVYETNIKGSLEDEMADIAIRLADLAGALGLDFDKMKPCNYHRAFDKFTFTENAFALTKGVSRDKIGIERRILFGLDYVFNWAESMNIDLWFFIEQKMKYNALRPALHGKKY</sequence>
<dbReference type="EMBL" id="BK015039">
    <property type="protein sequence ID" value="DAD88306.1"/>
    <property type="molecule type" value="Genomic_DNA"/>
</dbReference>
<proteinExistence type="predicted"/>
<accession>A0A8S5N217</accession>
<reference evidence="1" key="1">
    <citation type="journal article" date="2021" name="Proc. Natl. Acad. Sci. U.S.A.">
        <title>A Catalog of Tens of Thousands of Viruses from Human Metagenomes Reveals Hidden Associations with Chronic Diseases.</title>
        <authorList>
            <person name="Tisza M.J."/>
            <person name="Buck C.B."/>
        </authorList>
    </citation>
    <scope>NUCLEOTIDE SEQUENCE</scope>
    <source>
        <strain evidence="1">Ctnks32</strain>
    </source>
</reference>
<organism evidence="1">
    <name type="scientific">Siphoviridae sp. ctnks32</name>
    <dbReference type="NCBI Taxonomy" id="2826457"/>
    <lineage>
        <taxon>Viruses</taxon>
        <taxon>Duplodnaviria</taxon>
        <taxon>Heunggongvirae</taxon>
        <taxon>Uroviricota</taxon>
        <taxon>Caudoviricetes</taxon>
    </lineage>
</organism>
<evidence type="ECO:0000313" key="1">
    <source>
        <dbReference type="EMBL" id="DAD88306.1"/>
    </source>
</evidence>
<dbReference type="Gene3D" id="1.10.287.1080">
    <property type="entry name" value="MazG-like"/>
    <property type="match status" value="1"/>
</dbReference>
<dbReference type="SUPFAM" id="SSF101386">
    <property type="entry name" value="all-alpha NTP pyrophosphatases"/>
    <property type="match status" value="1"/>
</dbReference>